<dbReference type="Gene3D" id="1.10.8.80">
    <property type="entry name" value="Magnesium chelatase subunit I, C-Terminal domain"/>
    <property type="match status" value="1"/>
</dbReference>
<proteinExistence type="predicted"/>
<gene>
    <name evidence="4" type="ORF">GBAR_LOCUS6017</name>
</gene>
<dbReference type="InterPro" id="IPR050764">
    <property type="entry name" value="CbbQ/NirQ/NorQ/GpvN"/>
</dbReference>
<organism evidence="4 5">
    <name type="scientific">Geodia barretti</name>
    <name type="common">Barrett's horny sponge</name>
    <dbReference type="NCBI Taxonomy" id="519541"/>
    <lineage>
        <taxon>Eukaryota</taxon>
        <taxon>Metazoa</taxon>
        <taxon>Porifera</taxon>
        <taxon>Demospongiae</taxon>
        <taxon>Heteroscleromorpha</taxon>
        <taxon>Tetractinellida</taxon>
        <taxon>Astrophorina</taxon>
        <taxon>Geodiidae</taxon>
        <taxon>Geodia</taxon>
    </lineage>
</organism>
<dbReference type="Pfam" id="PF17863">
    <property type="entry name" value="AAA_lid_2"/>
    <property type="match status" value="1"/>
</dbReference>
<name>A0AA35RCB0_GEOBA</name>
<accession>A0AA35RCB0</accession>
<sequence length="121" mass="13445">MLLTWHAPAEVTALQEAAKTVYVDRLVRQYIVSLTESTRNHRDVSLGASPRATLGLFRVARAMALVQDRDYVIPDDIKQLAPAVLSHRLVLSPSARMRGIRSEELVTDLLNQINVPGMAQV</sequence>
<keyword evidence="5" id="KW-1185">Reference proteome</keyword>
<dbReference type="PANTHER" id="PTHR42759">
    <property type="entry name" value="MOXR FAMILY PROTEIN"/>
    <property type="match status" value="1"/>
</dbReference>
<dbReference type="PANTHER" id="PTHR42759:SF5">
    <property type="entry name" value="METHANOL DEHYDROGENASE REGULATOR"/>
    <property type="match status" value="1"/>
</dbReference>
<dbReference type="InterPro" id="IPR027417">
    <property type="entry name" value="P-loop_NTPase"/>
</dbReference>
<dbReference type="Proteomes" id="UP001174909">
    <property type="component" value="Unassembled WGS sequence"/>
</dbReference>
<dbReference type="InterPro" id="IPR041628">
    <property type="entry name" value="ChlI/MoxR_AAA_lid"/>
</dbReference>
<dbReference type="AlphaFoldDB" id="A0AA35RCB0"/>
<feature type="domain" description="ChlI/MoxR AAA lid" evidence="3">
    <location>
        <begin position="37"/>
        <end position="108"/>
    </location>
</feature>
<comment type="pathway">
    <text evidence="2">Porphyrin-containing compound metabolism.</text>
</comment>
<comment type="caution">
    <text evidence="4">The sequence shown here is derived from an EMBL/GenBank/DDBJ whole genome shotgun (WGS) entry which is preliminary data.</text>
</comment>
<dbReference type="SUPFAM" id="SSF52540">
    <property type="entry name" value="P-loop containing nucleoside triphosphate hydrolases"/>
    <property type="match status" value="1"/>
</dbReference>
<dbReference type="EC" id="6.6.1.1" evidence="1"/>
<protein>
    <recommendedName>
        <fullName evidence="1">magnesium chelatase</fullName>
        <ecNumber evidence="1">6.6.1.1</ecNumber>
    </recommendedName>
</protein>
<evidence type="ECO:0000313" key="5">
    <source>
        <dbReference type="Proteomes" id="UP001174909"/>
    </source>
</evidence>
<evidence type="ECO:0000256" key="1">
    <source>
        <dbReference type="ARBA" id="ARBA00012825"/>
    </source>
</evidence>
<reference evidence="4" key="1">
    <citation type="submission" date="2023-03" db="EMBL/GenBank/DDBJ databases">
        <authorList>
            <person name="Steffen K."/>
            <person name="Cardenas P."/>
        </authorList>
    </citation>
    <scope>NUCLEOTIDE SEQUENCE</scope>
</reference>
<evidence type="ECO:0000313" key="4">
    <source>
        <dbReference type="EMBL" id="CAI8008833.1"/>
    </source>
</evidence>
<evidence type="ECO:0000256" key="2">
    <source>
        <dbReference type="ARBA" id="ARBA00023444"/>
    </source>
</evidence>
<dbReference type="EMBL" id="CASHTH010000901">
    <property type="protein sequence ID" value="CAI8008833.1"/>
    <property type="molecule type" value="Genomic_DNA"/>
</dbReference>
<dbReference type="GO" id="GO:0016851">
    <property type="term" value="F:magnesium chelatase activity"/>
    <property type="evidence" value="ECO:0007669"/>
    <property type="project" value="UniProtKB-EC"/>
</dbReference>
<evidence type="ECO:0000259" key="3">
    <source>
        <dbReference type="Pfam" id="PF17863"/>
    </source>
</evidence>